<dbReference type="AlphaFoldDB" id="A0AA42C2T6"/>
<dbReference type="EMBL" id="JAMPJU010000010">
    <property type="protein sequence ID" value="MCV9883207.1"/>
    <property type="molecule type" value="Genomic_DNA"/>
</dbReference>
<dbReference type="Proteomes" id="UP001165569">
    <property type="component" value="Unassembled WGS sequence"/>
</dbReference>
<dbReference type="EMBL" id="JAMPJT010000010">
    <property type="protein sequence ID" value="MCV9879818.1"/>
    <property type="molecule type" value="Genomic_DNA"/>
</dbReference>
<evidence type="ECO:0000313" key="1">
    <source>
        <dbReference type="EMBL" id="MCV9879818.1"/>
    </source>
</evidence>
<evidence type="ECO:0000313" key="3">
    <source>
        <dbReference type="Proteomes" id="UP001165568"/>
    </source>
</evidence>
<name>A0AA42C2T6_9GAMM</name>
<dbReference type="Proteomes" id="UP001165568">
    <property type="component" value="Unassembled WGS sequence"/>
</dbReference>
<dbReference type="RefSeq" id="WP_264090877.1">
    <property type="nucleotide sequence ID" value="NZ_JAMPJT010000010.1"/>
</dbReference>
<gene>
    <name evidence="1" type="ORF">NC803_13280</name>
    <name evidence="2" type="ORF">NC856_13105</name>
</gene>
<protein>
    <submittedName>
        <fullName evidence="1">Uncharacterized protein</fullName>
    </submittedName>
</protein>
<organism evidence="1 4">
    <name type="scientific">Brenneria izbisi</name>
    <dbReference type="NCBI Taxonomy" id="2939450"/>
    <lineage>
        <taxon>Bacteria</taxon>
        <taxon>Pseudomonadati</taxon>
        <taxon>Pseudomonadota</taxon>
        <taxon>Gammaproteobacteria</taxon>
        <taxon>Enterobacterales</taxon>
        <taxon>Pectobacteriaceae</taxon>
        <taxon>Brenneria</taxon>
    </lineage>
</organism>
<proteinExistence type="predicted"/>
<accession>A0AA42C2T6</accession>
<evidence type="ECO:0000313" key="2">
    <source>
        <dbReference type="EMBL" id="MCV9883207.1"/>
    </source>
</evidence>
<evidence type="ECO:0000313" key="4">
    <source>
        <dbReference type="Proteomes" id="UP001165569"/>
    </source>
</evidence>
<reference evidence="1" key="1">
    <citation type="submission" date="2022-04" db="EMBL/GenBank/DDBJ databases">
        <title>Brenneria sp. isolated from walnut trees in Serbia.</title>
        <authorList>
            <person name="Gasic K."/>
            <person name="Zlatkovic N."/>
            <person name="Kuzmanovic N."/>
        </authorList>
    </citation>
    <scope>NUCLEOTIDE SEQUENCE</scope>
    <source>
        <strain evidence="2">KBI 423</strain>
        <strain evidence="1">KBI 447</strain>
    </source>
</reference>
<sequence length="50" mass="5679">MQFSLTSGMNFIDMRGFKTCNETFIQITIGFDFLSAGEIAGSPFLSFFRR</sequence>
<keyword evidence="3" id="KW-1185">Reference proteome</keyword>
<comment type="caution">
    <text evidence="1">The sequence shown here is derived from an EMBL/GenBank/DDBJ whole genome shotgun (WGS) entry which is preliminary data.</text>
</comment>